<organism evidence="6 7">
    <name type="scientific">Candidatus Gallipaludibacter merdavium</name>
    <dbReference type="NCBI Taxonomy" id="2840839"/>
    <lineage>
        <taxon>Bacteria</taxon>
        <taxon>Pseudomonadati</taxon>
        <taxon>Bacteroidota</taxon>
        <taxon>Bacteroidia</taxon>
        <taxon>Bacteroidales</taxon>
        <taxon>Candidatus Gallipaludibacter</taxon>
    </lineage>
</organism>
<comment type="caution">
    <text evidence="6">The sequence shown here is derived from an EMBL/GenBank/DDBJ whole genome shotgun (WGS) entry which is preliminary data.</text>
</comment>
<dbReference type="EMBL" id="JADIMG010000002">
    <property type="protein sequence ID" value="MBO8458732.1"/>
    <property type="molecule type" value="Genomic_DNA"/>
</dbReference>
<dbReference type="SUPFAM" id="SSF111331">
    <property type="entry name" value="NAD kinase/diacylglycerol kinase-like"/>
    <property type="match status" value="1"/>
</dbReference>
<keyword evidence="4" id="KW-0067">ATP-binding</keyword>
<keyword evidence="1" id="KW-0808">Transferase</keyword>
<evidence type="ECO:0000256" key="4">
    <source>
        <dbReference type="ARBA" id="ARBA00022840"/>
    </source>
</evidence>
<evidence type="ECO:0000313" key="7">
    <source>
        <dbReference type="Proteomes" id="UP000823641"/>
    </source>
</evidence>
<evidence type="ECO:0000259" key="5">
    <source>
        <dbReference type="PROSITE" id="PS50146"/>
    </source>
</evidence>
<dbReference type="NCBIfam" id="TIGR00147">
    <property type="entry name" value="YegS/Rv2252/BmrU family lipid kinase"/>
    <property type="match status" value="1"/>
</dbReference>
<reference evidence="6" key="2">
    <citation type="journal article" date="2021" name="PeerJ">
        <title>Extensive microbial diversity within the chicken gut microbiome revealed by metagenomics and culture.</title>
        <authorList>
            <person name="Gilroy R."/>
            <person name="Ravi A."/>
            <person name="Getino M."/>
            <person name="Pursley I."/>
            <person name="Horton D.L."/>
            <person name="Alikhan N.F."/>
            <person name="Baker D."/>
            <person name="Gharbi K."/>
            <person name="Hall N."/>
            <person name="Watson M."/>
            <person name="Adriaenssens E.M."/>
            <person name="Foster-Nyarko E."/>
            <person name="Jarju S."/>
            <person name="Secka A."/>
            <person name="Antonio M."/>
            <person name="Oren A."/>
            <person name="Chaudhuri R.R."/>
            <person name="La Ragione R."/>
            <person name="Hildebrand F."/>
            <person name="Pallen M.J."/>
        </authorList>
    </citation>
    <scope>NUCLEOTIDE SEQUENCE</scope>
    <source>
        <strain evidence="6">G3-3990</strain>
    </source>
</reference>
<dbReference type="InterPro" id="IPR001206">
    <property type="entry name" value="Diacylglycerol_kinase_cat_dom"/>
</dbReference>
<evidence type="ECO:0000256" key="1">
    <source>
        <dbReference type="ARBA" id="ARBA00022679"/>
    </source>
</evidence>
<reference evidence="6" key="1">
    <citation type="submission" date="2020-10" db="EMBL/GenBank/DDBJ databases">
        <authorList>
            <person name="Gilroy R."/>
        </authorList>
    </citation>
    <scope>NUCLEOTIDE SEQUENCE</scope>
    <source>
        <strain evidence="6">G3-3990</strain>
    </source>
</reference>
<dbReference type="InterPro" id="IPR005218">
    <property type="entry name" value="Diacylglycerol/lipid_kinase"/>
</dbReference>
<dbReference type="SMART" id="SM00046">
    <property type="entry name" value="DAGKc"/>
    <property type="match status" value="1"/>
</dbReference>
<keyword evidence="3 6" id="KW-0418">Kinase</keyword>
<dbReference type="Pfam" id="PF19279">
    <property type="entry name" value="YegS_C"/>
    <property type="match status" value="1"/>
</dbReference>
<evidence type="ECO:0000256" key="3">
    <source>
        <dbReference type="ARBA" id="ARBA00022777"/>
    </source>
</evidence>
<dbReference type="PANTHER" id="PTHR12358">
    <property type="entry name" value="SPHINGOSINE KINASE"/>
    <property type="match status" value="1"/>
</dbReference>
<feature type="domain" description="DAGKc" evidence="5">
    <location>
        <begin position="1"/>
        <end position="133"/>
    </location>
</feature>
<dbReference type="GO" id="GO:0016301">
    <property type="term" value="F:kinase activity"/>
    <property type="evidence" value="ECO:0007669"/>
    <property type="project" value="UniProtKB-KW"/>
</dbReference>
<name>A0A9D9N384_9BACT</name>
<dbReference type="GO" id="GO:0008654">
    <property type="term" value="P:phospholipid biosynthetic process"/>
    <property type="evidence" value="ECO:0007669"/>
    <property type="project" value="InterPro"/>
</dbReference>
<evidence type="ECO:0000256" key="2">
    <source>
        <dbReference type="ARBA" id="ARBA00022741"/>
    </source>
</evidence>
<dbReference type="PANTHER" id="PTHR12358:SF54">
    <property type="entry name" value="SPHINGOSINE KINASE RELATED PROTEIN"/>
    <property type="match status" value="1"/>
</dbReference>
<dbReference type="GO" id="GO:0005524">
    <property type="term" value="F:ATP binding"/>
    <property type="evidence" value="ECO:0007669"/>
    <property type="project" value="UniProtKB-KW"/>
</dbReference>
<accession>A0A9D9N384</accession>
<sequence>MWGVIINPQSGKKALRAQRKYLFKKLRENAIPFVYEVTAYAGHAIEIAHRLVDKGIRNLLILGGDGTVSEVINGIFSCSVDTSEIRIAIVPRGTGNDWARYWGLNRKYKEAIDVFLHGKEQMIDIGKVSYTRNDVVHARYFINSVGFGLDCRVVQLAHILKYYLGSHALLYFFALLKSVFTYKPQRIKVVASDITYAGKILTMNIGNGCFSGGGIRQNPDANPTDGVFHAMFVKKVTLRDIIQAIPRLFDGRLADLPFMQNLSGKEFHLGTIRYLPFEADGIIIDACGPYDVSICPNALRMIIP</sequence>
<dbReference type="Gene3D" id="2.60.200.40">
    <property type="match status" value="1"/>
</dbReference>
<dbReference type="InterPro" id="IPR050187">
    <property type="entry name" value="Lipid_Phosphate_FormReg"/>
</dbReference>
<proteinExistence type="predicted"/>
<dbReference type="Gene3D" id="3.40.50.10330">
    <property type="entry name" value="Probable inorganic polyphosphate/atp-NAD kinase, domain 1"/>
    <property type="match status" value="1"/>
</dbReference>
<dbReference type="AlphaFoldDB" id="A0A9D9N384"/>
<dbReference type="Pfam" id="PF00781">
    <property type="entry name" value="DAGK_cat"/>
    <property type="match status" value="1"/>
</dbReference>
<keyword evidence="2" id="KW-0547">Nucleotide-binding</keyword>
<gene>
    <name evidence="6" type="ORF">IAA73_00120</name>
</gene>
<protein>
    <submittedName>
        <fullName evidence="6">Diacylglycerol kinase family lipid kinase</fullName>
    </submittedName>
</protein>
<dbReference type="Proteomes" id="UP000823641">
    <property type="component" value="Unassembled WGS sequence"/>
</dbReference>
<evidence type="ECO:0000313" key="6">
    <source>
        <dbReference type="EMBL" id="MBO8458732.1"/>
    </source>
</evidence>
<dbReference type="InterPro" id="IPR017438">
    <property type="entry name" value="ATP-NAD_kinase_N"/>
</dbReference>
<dbReference type="InterPro" id="IPR016064">
    <property type="entry name" value="NAD/diacylglycerol_kinase_sf"/>
</dbReference>
<dbReference type="PROSITE" id="PS50146">
    <property type="entry name" value="DAGK"/>
    <property type="match status" value="1"/>
</dbReference>
<dbReference type="InterPro" id="IPR045540">
    <property type="entry name" value="YegS/DAGK_C"/>
</dbReference>